<evidence type="ECO:0000313" key="4">
    <source>
        <dbReference type="Proteomes" id="UP001363035"/>
    </source>
</evidence>
<keyword evidence="2" id="KW-0732">Signal</keyword>
<evidence type="ECO:0000256" key="2">
    <source>
        <dbReference type="SAM" id="SignalP"/>
    </source>
</evidence>
<feature type="chain" id="PRO_5045176787" description="Outer membrane beta-barrel protein" evidence="2">
    <location>
        <begin position="22"/>
        <end position="936"/>
    </location>
</feature>
<protein>
    <recommendedName>
        <fullName evidence="5">Outer membrane beta-barrel protein</fullName>
    </recommendedName>
</protein>
<comment type="caution">
    <text evidence="3">The sequence shown here is derived from an EMBL/GenBank/DDBJ whole genome shotgun (WGS) entry which is preliminary data.</text>
</comment>
<dbReference type="SUPFAM" id="SSF56935">
    <property type="entry name" value="Porins"/>
    <property type="match status" value="1"/>
</dbReference>
<organism evidence="3 4">
    <name type="scientific">Sphingobacterium tenebrionis</name>
    <dbReference type="NCBI Taxonomy" id="3111775"/>
    <lineage>
        <taxon>Bacteria</taxon>
        <taxon>Pseudomonadati</taxon>
        <taxon>Bacteroidota</taxon>
        <taxon>Sphingobacteriia</taxon>
        <taxon>Sphingobacteriales</taxon>
        <taxon>Sphingobacteriaceae</taxon>
        <taxon>Sphingobacterium</taxon>
    </lineage>
</organism>
<sequence length="936" mass="107594">MRQKIILFLMFIMGMIGTIHAQTKIQGTLIDSTYNRVLEAATVSIYENGKKSVDQVSLTDRYGKFLIEKPTVGKPMYIEFSLQGYKKVKIDYQLATNESKDFGKINMIQVENEIEVVDLIPPVRMNGDTIEFNADAFQLDSNAVVEDLLQKLPGMVVWGDGEVTYNGRTVPTILVNGKPFFGSDMAIALQNIDKKAVDKLQVYDKRTFEEKQKEPENKQMEMNVVLKRGKENMMFGSIGAGYGTDDRYQGNMNLNKSFGKSQATVAYSVNNINKNLSSVDQLLRNTTFKGIGVNADFESDFQRQGILNQHVIGARYQYDLSGNNQTNNQHNFQGNVNARWEKNLQENESQTILLTSESTDHNSRSSKSNAEYDSRHQTGNFKYSRRKNSSNGEERSFNYSADINLRNSHSESISSNLYLYDYLENQSSNSLENSNTSLNSAMDFNLRYNLNQKWKVKDGDGKSLNKTFDLIGFDFGLWGSVGSSNGENFMLGNYENFTDPELNKESNRSYNSSNDSKDISADMNLSYDKFGLKQRLNYKKSDFDQVVNELFAGDMIENGSLTHVSSSNQLEYEPTLTYNTSLQSKYLNGRYSKSISLNLSMGARFFRDDQTSTLDYRNLLQNFTTFKPNISLNQSFSRMGKYYLSNALSYNYNEEYPSLDRLRPIYDDINPGIRYYGSRYLLKATGVHAFSLNGNYNEMKQYSARFNYNVNYRIYKDGLTDSLVFEGPEQQVYTSQVPQSQHLVSYYLSFDKPFLLKKDHTLTLNVSNNGSWGNKYQYVDDFMQEMINRNLSFQMNMNYTFLNKLQVAMKNNFGIYSRTDKKAENSNNDYTSKNWTLGLATAYMLTKRWTINTSLDNRTNFSKFQDNKALIWNANMTYRMLKGNNLEVKVAALDLLKQNKGFYFYDSVTEFTSGTRNILTQYYMVSLSYMPRKFGK</sequence>
<keyword evidence="4" id="KW-1185">Reference proteome</keyword>
<feature type="region of interest" description="Disordered" evidence="1">
    <location>
        <begin position="354"/>
        <end position="395"/>
    </location>
</feature>
<proteinExistence type="predicted"/>
<evidence type="ECO:0000313" key="3">
    <source>
        <dbReference type="EMBL" id="MEI5984661.1"/>
    </source>
</evidence>
<accession>A0ABU8I4M2</accession>
<dbReference type="RefSeq" id="WP_134776456.1">
    <property type="nucleotide sequence ID" value="NZ_JAYLLN010000013.1"/>
</dbReference>
<dbReference type="EMBL" id="JAYLLN010000013">
    <property type="protein sequence ID" value="MEI5984661.1"/>
    <property type="molecule type" value="Genomic_DNA"/>
</dbReference>
<evidence type="ECO:0008006" key="5">
    <source>
        <dbReference type="Google" id="ProtNLM"/>
    </source>
</evidence>
<feature type="signal peptide" evidence="2">
    <location>
        <begin position="1"/>
        <end position="21"/>
    </location>
</feature>
<reference evidence="3 4" key="1">
    <citation type="submission" date="2024-01" db="EMBL/GenBank/DDBJ databases">
        <title>Sphingobacterium tenebrionis sp. nov., a novel endophyte isolated from tenebrio molitor intestines.</title>
        <authorList>
            <person name="Zhang C."/>
        </authorList>
    </citation>
    <scope>NUCLEOTIDE SEQUENCE [LARGE SCALE GENOMIC DNA]</scope>
    <source>
        <strain evidence="3 4">PU5-4</strain>
    </source>
</reference>
<name>A0ABU8I4M2_9SPHI</name>
<evidence type="ECO:0000256" key="1">
    <source>
        <dbReference type="SAM" id="MobiDB-lite"/>
    </source>
</evidence>
<gene>
    <name evidence="3" type="ORF">VJ786_07090</name>
</gene>
<dbReference type="Proteomes" id="UP001363035">
    <property type="component" value="Unassembled WGS sequence"/>
</dbReference>